<protein>
    <submittedName>
        <fullName evidence="3">Uncharacterized protein</fullName>
    </submittedName>
</protein>
<gene>
    <name evidence="3" type="ORF">CPAV1605_686</name>
</gene>
<reference evidence="3" key="1">
    <citation type="submission" date="2019-09" db="EMBL/GenBank/DDBJ databases">
        <authorList>
            <person name="Needham M D."/>
        </authorList>
    </citation>
    <scope>NUCLEOTIDE SEQUENCE</scope>
</reference>
<keyword evidence="1" id="KW-0175">Coiled coil</keyword>
<organism evidence="3">
    <name type="scientific">seawater metagenome</name>
    <dbReference type="NCBI Taxonomy" id="1561972"/>
    <lineage>
        <taxon>unclassified sequences</taxon>
        <taxon>metagenomes</taxon>
        <taxon>ecological metagenomes</taxon>
    </lineage>
</organism>
<evidence type="ECO:0000256" key="2">
    <source>
        <dbReference type="SAM" id="MobiDB-lite"/>
    </source>
</evidence>
<proteinExistence type="predicted"/>
<dbReference type="EMBL" id="CABVLZ010000003">
    <property type="protein sequence ID" value="VVU94961.1"/>
    <property type="molecule type" value="Genomic_DNA"/>
</dbReference>
<evidence type="ECO:0000256" key="1">
    <source>
        <dbReference type="SAM" id="Coils"/>
    </source>
</evidence>
<name>A0A5E8CIC9_9ZZZZ</name>
<accession>A0A5E8CIC9</accession>
<dbReference type="AlphaFoldDB" id="A0A5E8CIC9"/>
<evidence type="ECO:0000313" key="3">
    <source>
        <dbReference type="EMBL" id="VVU94961.1"/>
    </source>
</evidence>
<feature type="coiled-coil region" evidence="1">
    <location>
        <begin position="307"/>
        <end position="334"/>
    </location>
</feature>
<sequence>MFILQNLISDDEKNIKNNLTNNKINNKRRYKVELQIAGSSSDATAIQIDNYITIPSNEHQYIAYLRDNYYLRRGSKNSEIFDFGKNPANLPAYILEQGLLVEGYRSLLYKSYKIRGQSHEPVITNDTSGMNLMELLYNEALIKLVNGLAIATYFLTHRKRIAYEGDGTSAVTPEDQQAYKVAGKVAYNRLKDINPQMLTYILADLERMKPTSQDLNYIIRSIALRAMRKKRIKWIDNASEGYQVQNLQGSSVVSRDRLSGNSQLDITSEAGIVQEILSHEAVDGIQLGGASLAEQREAIDEGFRAGIGENQQAIQAAQEQLREITQQYNLLNGRLGLAEQTLAQMESLSVDDIQQLITTAEGRINQEIGNSEERIMQATQANLVQVSSESQQALANSLQLGNLVANLNAYVYNTVTQGLIPHIMALQNAITQHSGNLFAMQQSITDIQRQVTANREEFNQRITAETGRATAAESQLRTDLDQEALTRQKTASKLGTKIATVQGDLTSNIDQLNTDIQGLSASNQRTFSKFGSRIATLHRRSLELDTKIDTVNQQLQDSIGEEREKREREIQAVIQQQDENRTELYGQYLDLQRTLMQEIGKVDVENKQQLQRIDFTIYQAFSLVNQYNYESNLRDQYLLQELGKEIIRATAAEGQMRTDLDQEAQTRQKSASKLGTKIATVQRDLVANIDQINTEIERLSASNQRTFSRFGSRIATLHRRSVDLDNKIDTVNQQLQASIGQERETREREIQAVIQQQDENRTELYGLYLDLQRELMEEIGRVETQGKQELRRIDNTINQGFQLLDTYNQESILRDQFLFQLIENETLRATGAEGQLRTDLGVEKDRATGAEGQLRTDLGVEKDRATGAEGVLQTGLDDETRRATGAEGVLQTGLDDETRRATGAEGVLQTGLDDETRRATGAEGVLQTGLDDETRRATGAEGVLQTGLDDETRRATGAEGVLQTGLDDETRRATGAEGVLQTKVTKRYQQQETEKAIRKRKLLNVNNRITNLQKISKRRNISHNINLDTQVRRLDNKLKDNVEELTSSIEDLQVEMNSNASDQKQINQKMAVAMSKLAETNIRNVAQINKMKKLMPFGI</sequence>
<feature type="region of interest" description="Disordered" evidence="2">
    <location>
        <begin position="840"/>
        <end position="883"/>
    </location>
</feature>